<proteinExistence type="predicted"/>
<protein>
    <submittedName>
        <fullName evidence="2">Protein kinase domain-containing protein</fullName>
    </submittedName>
</protein>
<dbReference type="WBParaSite" id="PS1159_v2.g8744.t1">
    <property type="protein sequence ID" value="PS1159_v2.g8744.t1"/>
    <property type="gene ID" value="PS1159_v2.g8744"/>
</dbReference>
<evidence type="ECO:0000313" key="2">
    <source>
        <dbReference type="WBParaSite" id="PS1159_v2.g8744.t1"/>
    </source>
</evidence>
<accession>A0AC35GTQ7</accession>
<evidence type="ECO:0000313" key="1">
    <source>
        <dbReference type="Proteomes" id="UP000887580"/>
    </source>
</evidence>
<dbReference type="Proteomes" id="UP000887580">
    <property type="component" value="Unplaced"/>
</dbReference>
<sequence length="368" mass="42278">MKSRNITEKPELIIPKNETESTTFDSIKSIKTNVFEFEWWMIVGGIIILIIAVILVSLTANYIFSKIRTKKRMSIVHEHADTITSTITIHQNNEQKYWNSLIDDKNVCVDYDIILGKGSKSIVDRAIIKKLNLFHVISATKVAAKISSCTDLKDNEEVMNELNCLSNFEGHPNIIKLKRWFLNGDFPLILTEFAETDLLRYVKSLENPNEATTIKSNTRIIWDICNALKYLSEKGFIHRDIACRNVLLMDKLIVKLADFALCCKCDEISGTYKNSEHETIDTSDSKRKRFPLKWLSIEALTEAIFSEKFDVWAFGVLCFEVFSGGSEPYQTIKDKEIINYLKFGKRLEKPIFASNNICEIMLSCWAKN</sequence>
<organism evidence="1 2">
    <name type="scientific">Panagrolaimus sp. PS1159</name>
    <dbReference type="NCBI Taxonomy" id="55785"/>
    <lineage>
        <taxon>Eukaryota</taxon>
        <taxon>Metazoa</taxon>
        <taxon>Ecdysozoa</taxon>
        <taxon>Nematoda</taxon>
        <taxon>Chromadorea</taxon>
        <taxon>Rhabditida</taxon>
        <taxon>Tylenchina</taxon>
        <taxon>Panagrolaimomorpha</taxon>
        <taxon>Panagrolaimoidea</taxon>
        <taxon>Panagrolaimidae</taxon>
        <taxon>Panagrolaimus</taxon>
    </lineage>
</organism>
<reference evidence="2" key="1">
    <citation type="submission" date="2022-11" db="UniProtKB">
        <authorList>
            <consortium name="WormBaseParasite"/>
        </authorList>
    </citation>
    <scope>IDENTIFICATION</scope>
</reference>
<name>A0AC35GTQ7_9BILA</name>